<dbReference type="Pfam" id="PF21937">
    <property type="entry name" value="Yop-YscD_ppl_2nd"/>
    <property type="match status" value="1"/>
</dbReference>
<evidence type="ECO:0000259" key="1">
    <source>
        <dbReference type="Pfam" id="PF21934"/>
    </source>
</evidence>
<dbReference type="STRING" id="1108595.BKX93_20500"/>
<dbReference type="KEGG" id="cvc:BKX93_20500"/>
<feature type="domain" description="YscD-like Bon-like" evidence="1">
    <location>
        <begin position="263"/>
        <end position="313"/>
    </location>
</feature>
<gene>
    <name evidence="3" type="ORF">BKX93_20500</name>
</gene>
<feature type="domain" description="YscD-like Bon-like" evidence="2">
    <location>
        <begin position="198"/>
        <end position="255"/>
    </location>
</feature>
<accession>A0A1D9LLK2</accession>
<dbReference type="InterPro" id="IPR053947">
    <property type="entry name" value="YscD_ppl__2nd"/>
</dbReference>
<reference evidence="3 4" key="1">
    <citation type="submission" date="2016-10" db="EMBL/GenBank/DDBJ databases">
        <title>Chromobacterium muskegensis sp. nov., an insecticidal bacterium isolated from Sphagnum bogs.</title>
        <authorList>
            <person name="Sparks M.E."/>
            <person name="Blackburn M.B."/>
            <person name="Gundersen-Rindal D.E."/>
            <person name="Mitchell A."/>
            <person name="Farrar R."/>
            <person name="Kuhar D."/>
        </authorList>
    </citation>
    <scope>NUCLEOTIDE SEQUENCE [LARGE SCALE GENOMIC DNA]</scope>
    <source>
        <strain evidence="3 4">21-1</strain>
    </source>
</reference>
<dbReference type="RefSeq" id="WP_070981132.1">
    <property type="nucleotide sequence ID" value="NZ_CP017707.1"/>
</dbReference>
<organism evidence="3 4">
    <name type="scientific">Chromobacterium vaccinii</name>
    <dbReference type="NCBI Taxonomy" id="1108595"/>
    <lineage>
        <taxon>Bacteria</taxon>
        <taxon>Pseudomonadati</taxon>
        <taxon>Pseudomonadota</taxon>
        <taxon>Betaproteobacteria</taxon>
        <taxon>Neisseriales</taxon>
        <taxon>Chromobacteriaceae</taxon>
        <taxon>Chromobacterium</taxon>
    </lineage>
</organism>
<dbReference type="InterPro" id="IPR012843">
    <property type="entry name" value="YscD"/>
</dbReference>
<dbReference type="AlphaFoldDB" id="A0A1D9LLK2"/>
<evidence type="ECO:0000313" key="4">
    <source>
        <dbReference type="Proteomes" id="UP000178776"/>
    </source>
</evidence>
<proteinExistence type="predicted"/>
<protein>
    <submittedName>
        <fullName evidence="3">EscD/YscD/HrpQ family type III secretion system inner membrane ring protein</fullName>
    </submittedName>
</protein>
<dbReference type="EMBL" id="CP017707">
    <property type="protein sequence ID" value="AOZ52145.1"/>
    <property type="molecule type" value="Genomic_DNA"/>
</dbReference>
<evidence type="ECO:0000313" key="3">
    <source>
        <dbReference type="EMBL" id="AOZ52145.1"/>
    </source>
</evidence>
<evidence type="ECO:0000259" key="2">
    <source>
        <dbReference type="Pfam" id="PF21937"/>
    </source>
</evidence>
<dbReference type="NCBIfam" id="TIGR02500">
    <property type="entry name" value="type_III_yscD"/>
    <property type="match status" value="1"/>
</dbReference>
<sequence>MDASFKLKLLNGPLAGRELFLPLGPFSVGGGDSDLSLPLEGGAVATLEVSADAVSLGSRTPCWVGGRSRPPGPLPPKAAIDMAGLHFVLGPADAELGAPKVPPRGGLKRSAAAILAATLALAAALAWAAMPADPPAAPGPRVWLPQALAAEPGLSARWLDGGGLLLSGRCRSSEKLSALTARLRAAGVRLRQETVCDDELRRSVRALLGSYGYPDVTVSLDAQGRADIDGQVESDARFAELSAALDQLPGLQGWRFTDRGADALAALLARLRQAGLLSGLSAARTEQGWVLSGQLDAARQAALDALLARFNAEAGKSGRFRFISAASTAQSADYLPAAISGVGGNAREPYLELANGMRLQPGSPLKRSMRIVAITPAGVSIAGNRQLVFLPLHG</sequence>
<dbReference type="InterPro" id="IPR053946">
    <property type="entry name" value="YscD_ppl_3rd"/>
</dbReference>
<dbReference type="GeneID" id="68843584"/>
<dbReference type="Pfam" id="PF21934">
    <property type="entry name" value="Yop-YscD_ppl_3rd"/>
    <property type="match status" value="1"/>
</dbReference>
<dbReference type="Proteomes" id="UP000178776">
    <property type="component" value="Chromosome"/>
</dbReference>
<name>A0A1D9LLK2_9NEIS</name>